<dbReference type="Proteomes" id="UP001519309">
    <property type="component" value="Unassembled WGS sequence"/>
</dbReference>
<gene>
    <name evidence="6" type="ORF">AVL59_25600</name>
    <name evidence="7" type="ORF">J2Z21_008959</name>
</gene>
<feature type="compositionally biased region" description="Basic and acidic residues" evidence="4">
    <location>
        <begin position="157"/>
        <end position="166"/>
    </location>
</feature>
<dbReference type="PANTHER" id="PTHR33164">
    <property type="entry name" value="TRANSCRIPTIONAL REGULATOR, MARR FAMILY"/>
    <property type="match status" value="1"/>
</dbReference>
<name>A0A1B1B135_9ACTN</name>
<dbReference type="PANTHER" id="PTHR33164:SF43">
    <property type="entry name" value="HTH-TYPE TRANSCRIPTIONAL REPRESSOR YETL"/>
    <property type="match status" value="1"/>
</dbReference>
<dbReference type="AlphaFoldDB" id="A0A1B1B135"/>
<sequence>MTGHPTAEPDLGVLAARVLFSVQRELFTALAEQGFDDIQPRAGAVLAYLRADGIRASELARASGQHKQVIGSLIDDLERLGYVERKPDPADRRAKLIYPTERGLLQMETAASIMRTIEERHARALGNQEYATFKTALLRVAELQRRAGTAASAPGRGKGDRATKDG</sequence>
<evidence type="ECO:0000313" key="8">
    <source>
        <dbReference type="Proteomes" id="UP000092659"/>
    </source>
</evidence>
<feature type="region of interest" description="Disordered" evidence="4">
    <location>
        <begin position="147"/>
        <end position="166"/>
    </location>
</feature>
<dbReference type="Proteomes" id="UP000092659">
    <property type="component" value="Chromosome"/>
</dbReference>
<evidence type="ECO:0000313" key="9">
    <source>
        <dbReference type="Proteomes" id="UP001519309"/>
    </source>
</evidence>
<organism evidence="6 8">
    <name type="scientific">Streptomyces griseochromogenes</name>
    <dbReference type="NCBI Taxonomy" id="68214"/>
    <lineage>
        <taxon>Bacteria</taxon>
        <taxon>Bacillati</taxon>
        <taxon>Actinomycetota</taxon>
        <taxon>Actinomycetes</taxon>
        <taxon>Kitasatosporales</taxon>
        <taxon>Streptomycetaceae</taxon>
        <taxon>Streptomyces</taxon>
    </lineage>
</organism>
<evidence type="ECO:0000256" key="3">
    <source>
        <dbReference type="ARBA" id="ARBA00023163"/>
    </source>
</evidence>
<protein>
    <submittedName>
        <fullName evidence="6 7">MarR family transcriptional regulator</fullName>
    </submittedName>
</protein>
<dbReference type="STRING" id="68214.AVL59_25600"/>
<dbReference type="OrthoDB" id="122135at2"/>
<dbReference type="Gene3D" id="1.10.10.10">
    <property type="entry name" value="Winged helix-like DNA-binding domain superfamily/Winged helix DNA-binding domain"/>
    <property type="match status" value="1"/>
</dbReference>
<evidence type="ECO:0000256" key="2">
    <source>
        <dbReference type="ARBA" id="ARBA00023125"/>
    </source>
</evidence>
<dbReference type="GO" id="GO:0003700">
    <property type="term" value="F:DNA-binding transcription factor activity"/>
    <property type="evidence" value="ECO:0007669"/>
    <property type="project" value="InterPro"/>
</dbReference>
<reference evidence="7 9" key="2">
    <citation type="submission" date="2021-03" db="EMBL/GenBank/DDBJ databases">
        <title>Genomic Encyclopedia of Type Strains, Phase IV (KMG-IV): sequencing the most valuable type-strain genomes for metagenomic binning, comparative biology and taxonomic classification.</title>
        <authorList>
            <person name="Goeker M."/>
        </authorList>
    </citation>
    <scope>NUCLEOTIDE SEQUENCE [LARGE SCALE GENOMIC DNA]</scope>
    <source>
        <strain evidence="7 9">DSM 40499</strain>
    </source>
</reference>
<reference evidence="6 8" key="1">
    <citation type="submission" date="2016-06" db="EMBL/GenBank/DDBJ databases">
        <title>Complete genome sequence of Streptomyces griseochromogenes ATCC 14511, the Blasticidin S producer.</title>
        <authorList>
            <person name="Wu L."/>
        </authorList>
    </citation>
    <scope>NUCLEOTIDE SEQUENCE [LARGE SCALE GENOMIC DNA]</scope>
    <source>
        <strain evidence="6 8">ATCC 14511</strain>
    </source>
</reference>
<dbReference type="EMBL" id="CP016279">
    <property type="protein sequence ID" value="ANP52461.1"/>
    <property type="molecule type" value="Genomic_DNA"/>
</dbReference>
<dbReference type="Pfam" id="PF12802">
    <property type="entry name" value="MarR_2"/>
    <property type="match status" value="1"/>
</dbReference>
<dbReference type="GO" id="GO:0006950">
    <property type="term" value="P:response to stress"/>
    <property type="evidence" value="ECO:0007669"/>
    <property type="project" value="TreeGrafter"/>
</dbReference>
<dbReference type="PROSITE" id="PS01117">
    <property type="entry name" value="HTH_MARR_1"/>
    <property type="match status" value="1"/>
</dbReference>
<dbReference type="GO" id="GO:0003677">
    <property type="term" value="F:DNA binding"/>
    <property type="evidence" value="ECO:0007669"/>
    <property type="project" value="UniProtKB-KW"/>
</dbReference>
<dbReference type="InterPro" id="IPR039422">
    <property type="entry name" value="MarR/SlyA-like"/>
</dbReference>
<accession>A0A1B1B135</accession>
<dbReference type="SUPFAM" id="SSF46785">
    <property type="entry name" value="Winged helix' DNA-binding domain"/>
    <property type="match status" value="1"/>
</dbReference>
<evidence type="ECO:0000259" key="5">
    <source>
        <dbReference type="PROSITE" id="PS50995"/>
    </source>
</evidence>
<keyword evidence="1" id="KW-0805">Transcription regulation</keyword>
<evidence type="ECO:0000313" key="7">
    <source>
        <dbReference type="EMBL" id="MBP2055942.1"/>
    </source>
</evidence>
<feature type="domain" description="HTH marR-type" evidence="5">
    <location>
        <begin position="8"/>
        <end position="142"/>
    </location>
</feature>
<dbReference type="EMBL" id="JAGGLP010000036">
    <property type="protein sequence ID" value="MBP2055942.1"/>
    <property type="molecule type" value="Genomic_DNA"/>
</dbReference>
<keyword evidence="2 7" id="KW-0238">DNA-binding</keyword>
<dbReference type="KEGG" id="sgs:AVL59_25600"/>
<dbReference type="InterPro" id="IPR036390">
    <property type="entry name" value="WH_DNA-bd_sf"/>
</dbReference>
<dbReference type="InterPro" id="IPR036388">
    <property type="entry name" value="WH-like_DNA-bd_sf"/>
</dbReference>
<keyword evidence="3" id="KW-0804">Transcription</keyword>
<evidence type="ECO:0000313" key="6">
    <source>
        <dbReference type="EMBL" id="ANP52461.1"/>
    </source>
</evidence>
<evidence type="ECO:0000256" key="1">
    <source>
        <dbReference type="ARBA" id="ARBA00023015"/>
    </source>
</evidence>
<dbReference type="InterPro" id="IPR000835">
    <property type="entry name" value="HTH_MarR-typ"/>
</dbReference>
<keyword evidence="9" id="KW-1185">Reference proteome</keyword>
<dbReference type="SMART" id="SM00347">
    <property type="entry name" value="HTH_MARR"/>
    <property type="match status" value="1"/>
</dbReference>
<evidence type="ECO:0000256" key="4">
    <source>
        <dbReference type="SAM" id="MobiDB-lite"/>
    </source>
</evidence>
<dbReference type="RefSeq" id="WP_067308612.1">
    <property type="nucleotide sequence ID" value="NZ_CP016279.1"/>
</dbReference>
<dbReference type="PROSITE" id="PS50995">
    <property type="entry name" value="HTH_MARR_2"/>
    <property type="match status" value="1"/>
</dbReference>
<dbReference type="InterPro" id="IPR023187">
    <property type="entry name" value="Tscrpt_reg_MarR-type_CS"/>
</dbReference>
<proteinExistence type="predicted"/>